<dbReference type="InterPro" id="IPR036388">
    <property type="entry name" value="WH-like_DNA-bd_sf"/>
</dbReference>
<evidence type="ECO:0000256" key="2">
    <source>
        <dbReference type="ARBA" id="ARBA00023125"/>
    </source>
</evidence>
<gene>
    <name evidence="5" type="ORF">CRI93_10395</name>
</gene>
<dbReference type="InterPro" id="IPR036390">
    <property type="entry name" value="WH_DNA-bd_sf"/>
</dbReference>
<accession>A0A2H3NKI2</accession>
<dbReference type="PROSITE" id="PS50987">
    <property type="entry name" value="HTH_ARSR_2"/>
    <property type="match status" value="1"/>
</dbReference>
<dbReference type="InterPro" id="IPR001845">
    <property type="entry name" value="HTH_ArsR_DNA-bd_dom"/>
</dbReference>
<dbReference type="GO" id="GO:0003700">
    <property type="term" value="F:DNA-binding transcription factor activity"/>
    <property type="evidence" value="ECO:0007669"/>
    <property type="project" value="InterPro"/>
</dbReference>
<evidence type="ECO:0000313" key="6">
    <source>
        <dbReference type="Proteomes" id="UP000221024"/>
    </source>
</evidence>
<dbReference type="PANTHER" id="PTHR33154:SF18">
    <property type="entry name" value="ARSENICAL RESISTANCE OPERON REPRESSOR"/>
    <property type="match status" value="1"/>
</dbReference>
<dbReference type="NCBIfam" id="NF033788">
    <property type="entry name" value="HTH_metalloreg"/>
    <property type="match status" value="1"/>
</dbReference>
<keyword evidence="2" id="KW-0238">DNA-binding</keyword>
<dbReference type="PANTHER" id="PTHR33154">
    <property type="entry name" value="TRANSCRIPTIONAL REGULATOR, ARSR FAMILY"/>
    <property type="match status" value="1"/>
</dbReference>
<dbReference type="GO" id="GO:0003677">
    <property type="term" value="F:DNA binding"/>
    <property type="evidence" value="ECO:0007669"/>
    <property type="project" value="UniProtKB-KW"/>
</dbReference>
<keyword evidence="6" id="KW-1185">Reference proteome</keyword>
<dbReference type="CDD" id="cd00090">
    <property type="entry name" value="HTH_ARSR"/>
    <property type="match status" value="1"/>
</dbReference>
<dbReference type="SMART" id="SM00418">
    <property type="entry name" value="HTH_ARSR"/>
    <property type="match status" value="1"/>
</dbReference>
<evidence type="ECO:0000259" key="4">
    <source>
        <dbReference type="PROSITE" id="PS50987"/>
    </source>
</evidence>
<keyword evidence="3" id="KW-0804">Transcription</keyword>
<reference evidence="5 6" key="1">
    <citation type="submission" date="2017-10" db="EMBL/GenBank/DDBJ databases">
        <title>Draft genome of Longimonas halophila.</title>
        <authorList>
            <person name="Goh K.M."/>
            <person name="Shamsir M.S."/>
            <person name="Lim S.W."/>
        </authorList>
    </citation>
    <scope>NUCLEOTIDE SEQUENCE [LARGE SCALE GENOMIC DNA]</scope>
    <source>
        <strain evidence="5 6">KCTC 42399</strain>
    </source>
</reference>
<dbReference type="AlphaFoldDB" id="A0A2H3NKI2"/>
<dbReference type="EMBL" id="PDEP01000009">
    <property type="protein sequence ID" value="PEN06301.1"/>
    <property type="molecule type" value="Genomic_DNA"/>
</dbReference>
<dbReference type="Pfam" id="PF01022">
    <property type="entry name" value="HTH_5"/>
    <property type="match status" value="1"/>
</dbReference>
<sequence length="107" mass="12140">MANELIPNRHLEEAASRFKILSETVRLELLNQLQLNGEMTVSELVEATGHRQANVSKHLGMMAREGLLSRRKDGLYVHYQINDPTLSALCLLVCGRIREEELDEQPS</sequence>
<keyword evidence="1" id="KW-0805">Transcription regulation</keyword>
<feature type="domain" description="HTH arsR-type" evidence="4">
    <location>
        <begin position="6"/>
        <end position="101"/>
    </location>
</feature>
<evidence type="ECO:0000313" key="5">
    <source>
        <dbReference type="EMBL" id="PEN06301.1"/>
    </source>
</evidence>
<dbReference type="InterPro" id="IPR011991">
    <property type="entry name" value="ArsR-like_HTH"/>
</dbReference>
<comment type="caution">
    <text evidence="5">The sequence shown here is derived from an EMBL/GenBank/DDBJ whole genome shotgun (WGS) entry which is preliminary data.</text>
</comment>
<dbReference type="Gene3D" id="1.10.10.10">
    <property type="entry name" value="Winged helix-like DNA-binding domain superfamily/Winged helix DNA-binding domain"/>
    <property type="match status" value="1"/>
</dbReference>
<dbReference type="SUPFAM" id="SSF46785">
    <property type="entry name" value="Winged helix' DNA-binding domain"/>
    <property type="match status" value="1"/>
</dbReference>
<dbReference type="InterPro" id="IPR051081">
    <property type="entry name" value="HTH_MetalResp_TranReg"/>
</dbReference>
<evidence type="ECO:0000256" key="1">
    <source>
        <dbReference type="ARBA" id="ARBA00023015"/>
    </source>
</evidence>
<dbReference type="Proteomes" id="UP000221024">
    <property type="component" value="Unassembled WGS sequence"/>
</dbReference>
<proteinExistence type="predicted"/>
<dbReference type="PRINTS" id="PR00778">
    <property type="entry name" value="HTHARSR"/>
</dbReference>
<dbReference type="RefSeq" id="WP_098062573.1">
    <property type="nucleotide sequence ID" value="NZ_PDEP01000009.1"/>
</dbReference>
<name>A0A2H3NKI2_9BACT</name>
<dbReference type="OrthoDB" id="9799175at2"/>
<evidence type="ECO:0000256" key="3">
    <source>
        <dbReference type="ARBA" id="ARBA00023163"/>
    </source>
</evidence>
<organism evidence="5 6">
    <name type="scientific">Longimonas halophila</name>
    <dbReference type="NCBI Taxonomy" id="1469170"/>
    <lineage>
        <taxon>Bacteria</taxon>
        <taxon>Pseudomonadati</taxon>
        <taxon>Rhodothermota</taxon>
        <taxon>Rhodothermia</taxon>
        <taxon>Rhodothermales</taxon>
        <taxon>Salisaetaceae</taxon>
        <taxon>Longimonas</taxon>
    </lineage>
</organism>
<protein>
    <submittedName>
        <fullName evidence="5">Transcriptional regulator</fullName>
    </submittedName>
</protein>